<comment type="catalytic activity">
    <reaction evidence="5">
        <text>[protein]-peptidylproline (omega=180) = [protein]-peptidylproline (omega=0)</text>
        <dbReference type="Rhea" id="RHEA:16237"/>
        <dbReference type="Rhea" id="RHEA-COMP:10747"/>
        <dbReference type="Rhea" id="RHEA-COMP:10748"/>
        <dbReference type="ChEBI" id="CHEBI:83833"/>
        <dbReference type="ChEBI" id="CHEBI:83834"/>
        <dbReference type="EC" id="5.2.1.8"/>
    </reaction>
</comment>
<evidence type="ECO:0000313" key="7">
    <source>
        <dbReference type="EMBL" id="MBF2735608.1"/>
    </source>
</evidence>
<dbReference type="InterPro" id="IPR029000">
    <property type="entry name" value="Cyclophilin-like_dom_sf"/>
</dbReference>
<keyword evidence="4 5" id="KW-0413">Isomerase</keyword>
<evidence type="ECO:0000259" key="6">
    <source>
        <dbReference type="PROSITE" id="PS50072"/>
    </source>
</evidence>
<dbReference type="GO" id="GO:0006457">
    <property type="term" value="P:protein folding"/>
    <property type="evidence" value="ECO:0007669"/>
    <property type="project" value="InterPro"/>
</dbReference>
<dbReference type="Gene3D" id="2.40.100.10">
    <property type="entry name" value="Cyclophilin-like"/>
    <property type="match status" value="1"/>
</dbReference>
<proteinExistence type="inferred from homology"/>
<dbReference type="InterPro" id="IPR020892">
    <property type="entry name" value="Cyclophilin-type_PPIase_CS"/>
</dbReference>
<keyword evidence="3 5" id="KW-0697">Rotamase</keyword>
<evidence type="ECO:0000256" key="4">
    <source>
        <dbReference type="ARBA" id="ARBA00023235"/>
    </source>
</evidence>
<dbReference type="Proteomes" id="UP000604381">
    <property type="component" value="Unassembled WGS sequence"/>
</dbReference>
<sequence>MAQTQVVMETDKGEIVIELFDAQAPKSVANFLKYVEAGFYDETIFHRIIAGFVVQGGGYKADGRERRKDINSLDYTPVENEAENGLKNLRGSLSMARTSDPHSATSQFFINLNDNAFLDHPGQDGWGYAVFGKVTSGMDAVDAMAKVPTAAGDKPVEDIAVIKAYVKQ</sequence>
<evidence type="ECO:0000256" key="1">
    <source>
        <dbReference type="ARBA" id="ARBA00002388"/>
    </source>
</evidence>
<dbReference type="PROSITE" id="PS00170">
    <property type="entry name" value="CSA_PPIASE_1"/>
    <property type="match status" value="1"/>
</dbReference>
<dbReference type="SUPFAM" id="SSF50891">
    <property type="entry name" value="Cyclophilin-like"/>
    <property type="match status" value="1"/>
</dbReference>
<accession>A0A930XY80</accession>
<evidence type="ECO:0000256" key="5">
    <source>
        <dbReference type="RuleBase" id="RU363019"/>
    </source>
</evidence>
<dbReference type="GO" id="GO:0003755">
    <property type="term" value="F:peptidyl-prolyl cis-trans isomerase activity"/>
    <property type="evidence" value="ECO:0007669"/>
    <property type="project" value="UniProtKB-UniRule"/>
</dbReference>
<organism evidence="7 8">
    <name type="scientific">Candidatus Amphirhobacter heronislandensis</name>
    <dbReference type="NCBI Taxonomy" id="1732024"/>
    <lineage>
        <taxon>Bacteria</taxon>
        <taxon>Pseudomonadati</taxon>
        <taxon>Pseudomonadota</taxon>
        <taxon>Gammaproteobacteria</taxon>
        <taxon>Candidatus Tethybacterales</taxon>
        <taxon>Candidatus Tethybacteraceae</taxon>
        <taxon>Candidatus Amphirhobacter</taxon>
    </lineage>
</organism>
<dbReference type="InterPro" id="IPR044666">
    <property type="entry name" value="Cyclophilin_A-like"/>
</dbReference>
<reference evidence="7" key="1">
    <citation type="submission" date="2020-10" db="EMBL/GenBank/DDBJ databases">
        <title>An improved Amphimedon queenslandica hologenome assembly reveals how three proteobacterial symbionts can extend the metabolic phenotypic of their marine sponge host.</title>
        <authorList>
            <person name="Degnan B."/>
            <person name="Degnan S."/>
            <person name="Xiang X."/>
        </authorList>
    </citation>
    <scope>NUCLEOTIDE SEQUENCE</scope>
    <source>
        <strain evidence="7">AqS2</strain>
    </source>
</reference>
<dbReference type="PROSITE" id="PS50072">
    <property type="entry name" value="CSA_PPIASE_2"/>
    <property type="match status" value="1"/>
</dbReference>
<dbReference type="EC" id="5.2.1.8" evidence="5"/>
<evidence type="ECO:0000256" key="2">
    <source>
        <dbReference type="ARBA" id="ARBA00007365"/>
    </source>
</evidence>
<comment type="function">
    <text evidence="1 5">PPIases accelerate the folding of proteins. It catalyzes the cis-trans isomerization of proline imidic peptide bonds in oligopeptides.</text>
</comment>
<gene>
    <name evidence="7" type="ORF">ISN26_05980</name>
</gene>
<comment type="similarity">
    <text evidence="2 5">Belongs to the cyclophilin-type PPIase family.</text>
</comment>
<evidence type="ECO:0000313" key="8">
    <source>
        <dbReference type="Proteomes" id="UP000604381"/>
    </source>
</evidence>
<feature type="domain" description="PPIase cyclophilin-type" evidence="6">
    <location>
        <begin position="13"/>
        <end position="166"/>
    </location>
</feature>
<dbReference type="InterPro" id="IPR024936">
    <property type="entry name" value="Cyclophilin-type_PPIase"/>
</dbReference>
<protein>
    <recommendedName>
        <fullName evidence="5">Peptidyl-prolyl cis-trans isomerase</fullName>
        <shortName evidence="5">PPIase</shortName>
        <ecNumber evidence="5">5.2.1.8</ecNumber>
    </recommendedName>
</protein>
<dbReference type="PRINTS" id="PR00153">
    <property type="entry name" value="CSAPPISMRASE"/>
</dbReference>
<dbReference type="PANTHER" id="PTHR45625">
    <property type="entry name" value="PEPTIDYL-PROLYL CIS-TRANS ISOMERASE-RELATED"/>
    <property type="match status" value="1"/>
</dbReference>
<dbReference type="AlphaFoldDB" id="A0A930XY80"/>
<dbReference type="PANTHER" id="PTHR45625:SF4">
    <property type="entry name" value="PEPTIDYLPROLYL ISOMERASE DOMAIN AND WD REPEAT-CONTAINING PROTEIN 1"/>
    <property type="match status" value="1"/>
</dbReference>
<dbReference type="Pfam" id="PF00160">
    <property type="entry name" value="Pro_isomerase"/>
    <property type="match status" value="1"/>
</dbReference>
<evidence type="ECO:0000256" key="3">
    <source>
        <dbReference type="ARBA" id="ARBA00023110"/>
    </source>
</evidence>
<name>A0A930XY80_9GAMM</name>
<keyword evidence="8" id="KW-1185">Reference proteome</keyword>
<dbReference type="PIRSF" id="PIRSF001467">
    <property type="entry name" value="Peptidylpro_ismrse"/>
    <property type="match status" value="1"/>
</dbReference>
<dbReference type="EMBL" id="JADHEI010000044">
    <property type="protein sequence ID" value="MBF2735608.1"/>
    <property type="molecule type" value="Genomic_DNA"/>
</dbReference>
<comment type="caution">
    <text evidence="7">The sequence shown here is derived from an EMBL/GenBank/DDBJ whole genome shotgun (WGS) entry which is preliminary data.</text>
</comment>
<dbReference type="InterPro" id="IPR002130">
    <property type="entry name" value="Cyclophilin-type_PPIase_dom"/>
</dbReference>